<comment type="caution">
    <text evidence="1">The sequence shown here is derived from an EMBL/GenBank/DDBJ whole genome shotgun (WGS) entry which is preliminary data.</text>
</comment>
<evidence type="ECO:0000313" key="2">
    <source>
        <dbReference type="Proteomes" id="UP000589292"/>
    </source>
</evidence>
<proteinExistence type="predicted"/>
<reference evidence="1 2" key="1">
    <citation type="journal article" date="1994" name="Int. J. Syst. Bacteriol.">
        <title>Phylogenetic positions of novel aerobic, bacteriochlorophyll a-containing bacteria and description of Roseococcus thiosulfatophilus gen. nov., sp. nov., Erythromicrobium ramosum gen. nov., sp. nov., and Erythrobacter litoralis sp. nov.</title>
        <authorList>
            <person name="Yurkov V."/>
            <person name="Stackebrandt E."/>
            <person name="Holmes A."/>
            <person name="Fuerst J.A."/>
            <person name="Hugenholtz P."/>
            <person name="Golecki J."/>
            <person name="Gad'on N."/>
            <person name="Gorlenko V.M."/>
            <person name="Kompantseva E.I."/>
            <person name="Drews G."/>
        </authorList>
    </citation>
    <scope>NUCLEOTIDE SEQUENCE [LARGE SCALE GENOMIC DNA]</scope>
    <source>
        <strain evidence="1 2">KR-99</strain>
    </source>
</reference>
<keyword evidence="2" id="KW-1185">Reference proteome</keyword>
<protein>
    <submittedName>
        <fullName evidence="1">Uncharacterized protein</fullName>
    </submittedName>
</protein>
<name>A0A7V8REG7_9SPHN</name>
<dbReference type="Proteomes" id="UP000589292">
    <property type="component" value="Unassembled WGS sequence"/>
</dbReference>
<evidence type="ECO:0000313" key="1">
    <source>
        <dbReference type="EMBL" id="MBA1374954.1"/>
    </source>
</evidence>
<dbReference type="EMBL" id="VDES01000002">
    <property type="protein sequence ID" value="MBA1374954.1"/>
    <property type="molecule type" value="Genomic_DNA"/>
</dbReference>
<organism evidence="1 2">
    <name type="scientific">Sphingomonas ursincola</name>
    <dbReference type="NCBI Taxonomy" id="56361"/>
    <lineage>
        <taxon>Bacteria</taxon>
        <taxon>Pseudomonadati</taxon>
        <taxon>Pseudomonadota</taxon>
        <taxon>Alphaproteobacteria</taxon>
        <taxon>Sphingomonadales</taxon>
        <taxon>Sphingomonadaceae</taxon>
        <taxon>Sphingomonas</taxon>
    </lineage>
</organism>
<gene>
    <name evidence="1" type="ORF">FG486_11445</name>
</gene>
<accession>A0A7V8REG7</accession>
<dbReference type="AlphaFoldDB" id="A0A7V8REG7"/>
<dbReference type="RefSeq" id="WP_181267572.1">
    <property type="nucleotide sequence ID" value="NZ_BAAAGB010000001.1"/>
</dbReference>
<sequence>MSDSKPPILNALLAGYRDSLDNQIKRLVDQHGVDAVRDSVKRNTKKKPGRKPENDWPILSEFLAMDAIDWLDGRDPMEIRTNYQLAKYVSERTPGQSPVSTHRRVMQKLADKRLRFILIHAVQHAEYHRPVAEYLRAVAALGEIPNWGLMMTDLADRARGMLLRYRDLLGEPDMTLPIAMLENDLSDAAAKPQSKIGFLTATRLPSNSDEISDD</sequence>